<comment type="caution">
    <text evidence="2">The sequence shown here is derived from an EMBL/GenBank/DDBJ whole genome shotgun (WGS) entry which is preliminary data.</text>
</comment>
<feature type="domain" description="VOC" evidence="1">
    <location>
        <begin position="6"/>
        <end position="134"/>
    </location>
</feature>
<dbReference type="PATRIC" id="fig|552518.3.peg.3031"/>
<sequence length="144" mass="15551">MSPQPRTRLISALRYANPERALEFLVAGFGFAEHTVYRGDAGAIVHAELRFGDDILMFGPDIETPFANFMILPEKAGGRNTQTIYVIVDDVDAHHAQAVAAGAEIVMPLVDTGYGGRGYSARDPGGHVWSFGTYDPWTAAGPKV</sequence>
<reference evidence="2 3" key="1">
    <citation type="submission" date="2015-03" db="EMBL/GenBank/DDBJ databases">
        <title>Draft genome sequence of Elstera litoralis.</title>
        <authorList>
            <person name="Rahalkar M.C."/>
            <person name="Dhakephalkar P.K."/>
            <person name="Pore S.D."/>
            <person name="Arora P."/>
            <person name="Kapse N.G."/>
            <person name="Pandit P.S."/>
        </authorList>
    </citation>
    <scope>NUCLEOTIDE SEQUENCE [LARGE SCALE GENOMIC DNA]</scope>
    <source>
        <strain evidence="2 3">Dia-1</strain>
    </source>
</reference>
<dbReference type="AlphaFoldDB" id="A0A0F3IQ57"/>
<dbReference type="Gene3D" id="3.30.720.110">
    <property type="match status" value="1"/>
</dbReference>
<gene>
    <name evidence="2" type="ORF">VZ95_15780</name>
</gene>
<name>A0A0F3IQ57_9PROT</name>
<dbReference type="SUPFAM" id="SSF54593">
    <property type="entry name" value="Glyoxalase/Bleomycin resistance protein/Dihydroxybiphenyl dioxygenase"/>
    <property type="match status" value="1"/>
</dbReference>
<dbReference type="Gene3D" id="3.30.720.120">
    <property type="match status" value="1"/>
</dbReference>
<dbReference type="OrthoDB" id="9806868at2"/>
<dbReference type="InterPro" id="IPR029068">
    <property type="entry name" value="Glyas_Bleomycin-R_OHBP_Dase"/>
</dbReference>
<dbReference type="InterPro" id="IPR004360">
    <property type="entry name" value="Glyas_Fos-R_dOase_dom"/>
</dbReference>
<protein>
    <submittedName>
        <fullName evidence="2">Glyoxalase</fullName>
    </submittedName>
</protein>
<keyword evidence="3" id="KW-1185">Reference proteome</keyword>
<evidence type="ECO:0000313" key="3">
    <source>
        <dbReference type="Proteomes" id="UP000033774"/>
    </source>
</evidence>
<dbReference type="PANTHER" id="PTHR34109:SF1">
    <property type="entry name" value="VOC DOMAIN-CONTAINING PROTEIN"/>
    <property type="match status" value="1"/>
</dbReference>
<evidence type="ECO:0000313" key="2">
    <source>
        <dbReference type="EMBL" id="KJV08747.1"/>
    </source>
</evidence>
<dbReference type="Proteomes" id="UP000033774">
    <property type="component" value="Unassembled WGS sequence"/>
</dbReference>
<accession>A0A0F3IQ57</accession>
<dbReference type="PROSITE" id="PS51819">
    <property type="entry name" value="VOC"/>
    <property type="match status" value="1"/>
</dbReference>
<dbReference type="RefSeq" id="WP_045776715.1">
    <property type="nucleotide sequence ID" value="NZ_LAJY01000462.1"/>
</dbReference>
<dbReference type="PANTHER" id="PTHR34109">
    <property type="entry name" value="BNAUNNG04460D PROTEIN-RELATED"/>
    <property type="match status" value="1"/>
</dbReference>
<proteinExistence type="predicted"/>
<evidence type="ECO:0000259" key="1">
    <source>
        <dbReference type="PROSITE" id="PS51819"/>
    </source>
</evidence>
<dbReference type="EMBL" id="LAJY01000462">
    <property type="protein sequence ID" value="KJV08747.1"/>
    <property type="molecule type" value="Genomic_DNA"/>
</dbReference>
<organism evidence="2 3">
    <name type="scientific">Elstera litoralis</name>
    <dbReference type="NCBI Taxonomy" id="552518"/>
    <lineage>
        <taxon>Bacteria</taxon>
        <taxon>Pseudomonadati</taxon>
        <taxon>Pseudomonadota</taxon>
        <taxon>Alphaproteobacteria</taxon>
        <taxon>Rhodospirillales</taxon>
        <taxon>Rhodospirillaceae</taxon>
        <taxon>Elstera</taxon>
    </lineage>
</organism>
<dbReference type="InterPro" id="IPR037523">
    <property type="entry name" value="VOC_core"/>
</dbReference>
<dbReference type="Pfam" id="PF00903">
    <property type="entry name" value="Glyoxalase"/>
    <property type="match status" value="1"/>
</dbReference>